<dbReference type="OrthoDB" id="9916849at2"/>
<gene>
    <name evidence="1" type="ORF">BE15_30865</name>
</gene>
<comment type="caution">
    <text evidence="1">The sequence shown here is derived from an EMBL/GenBank/DDBJ whole genome shotgun (WGS) entry which is preliminary data.</text>
</comment>
<organism evidence="1 2">
    <name type="scientific">Sorangium cellulosum</name>
    <name type="common">Polyangium cellulosum</name>
    <dbReference type="NCBI Taxonomy" id="56"/>
    <lineage>
        <taxon>Bacteria</taxon>
        <taxon>Pseudomonadati</taxon>
        <taxon>Myxococcota</taxon>
        <taxon>Polyangia</taxon>
        <taxon>Polyangiales</taxon>
        <taxon>Polyangiaceae</taxon>
        <taxon>Sorangium</taxon>
    </lineage>
</organism>
<protein>
    <submittedName>
        <fullName evidence="1">Uncharacterized protein</fullName>
    </submittedName>
</protein>
<reference evidence="1 2" key="1">
    <citation type="submission" date="2014-02" db="EMBL/GenBank/DDBJ databases">
        <title>The small core and large imbalanced accessory genome model reveals a collaborative survival strategy of Sorangium cellulosum strains in nature.</title>
        <authorList>
            <person name="Han K."/>
            <person name="Peng R."/>
            <person name="Blom J."/>
            <person name="Li Y.-Z."/>
        </authorList>
    </citation>
    <scope>NUCLEOTIDE SEQUENCE [LARGE SCALE GENOMIC DNA]</scope>
    <source>
        <strain evidence="1 2">So0008-312</strain>
    </source>
</reference>
<dbReference type="Proteomes" id="UP000075260">
    <property type="component" value="Unassembled WGS sequence"/>
</dbReference>
<dbReference type="RefSeq" id="WP_061608937.1">
    <property type="nucleotide sequence ID" value="NZ_JEMA01000543.1"/>
</dbReference>
<sequence length="105" mass="11785">MKWAELHLPYFKQGDDLAHWLRKTRQPVAALEAHAEQLDWSAARLRQVKEAIVGQKVQIDADTHVICISGPDGLIDGMVRSGLLEFTSDDDADDEPDDGGWNEIF</sequence>
<dbReference type="AlphaFoldDB" id="A0A150QL33"/>
<accession>A0A150QL33</accession>
<dbReference type="EMBL" id="JEMA01000543">
    <property type="protein sequence ID" value="KYF68697.1"/>
    <property type="molecule type" value="Genomic_DNA"/>
</dbReference>
<proteinExistence type="predicted"/>
<name>A0A150QL33_SORCE</name>
<evidence type="ECO:0000313" key="2">
    <source>
        <dbReference type="Proteomes" id="UP000075260"/>
    </source>
</evidence>
<evidence type="ECO:0000313" key="1">
    <source>
        <dbReference type="EMBL" id="KYF68697.1"/>
    </source>
</evidence>